<comment type="caution">
    <text evidence="1">The sequence shown here is derived from an EMBL/GenBank/DDBJ whole genome shotgun (WGS) entry which is preliminary data.</text>
</comment>
<dbReference type="InterPro" id="IPR025213">
    <property type="entry name" value="Sim4_Fta2"/>
</dbReference>
<dbReference type="EMBL" id="MU864049">
    <property type="protein sequence ID" value="KAK4194623.1"/>
    <property type="molecule type" value="Genomic_DNA"/>
</dbReference>
<reference evidence="1" key="1">
    <citation type="journal article" date="2023" name="Mol. Phylogenet. Evol.">
        <title>Genome-scale phylogeny and comparative genomics of the fungal order Sordariales.</title>
        <authorList>
            <person name="Hensen N."/>
            <person name="Bonometti L."/>
            <person name="Westerberg I."/>
            <person name="Brannstrom I.O."/>
            <person name="Guillou S."/>
            <person name="Cros-Aarteil S."/>
            <person name="Calhoun S."/>
            <person name="Haridas S."/>
            <person name="Kuo A."/>
            <person name="Mondo S."/>
            <person name="Pangilinan J."/>
            <person name="Riley R."/>
            <person name="LaButti K."/>
            <person name="Andreopoulos B."/>
            <person name="Lipzen A."/>
            <person name="Chen C."/>
            <person name="Yan M."/>
            <person name="Daum C."/>
            <person name="Ng V."/>
            <person name="Clum A."/>
            <person name="Steindorff A."/>
            <person name="Ohm R.A."/>
            <person name="Martin F."/>
            <person name="Silar P."/>
            <person name="Natvig D.O."/>
            <person name="Lalanne C."/>
            <person name="Gautier V."/>
            <person name="Ament-Velasquez S.L."/>
            <person name="Kruys A."/>
            <person name="Hutchinson M.I."/>
            <person name="Powell A.J."/>
            <person name="Barry K."/>
            <person name="Miller A.N."/>
            <person name="Grigoriev I.V."/>
            <person name="Debuchy R."/>
            <person name="Gladieux P."/>
            <person name="Hiltunen Thoren M."/>
            <person name="Johannesson H."/>
        </authorList>
    </citation>
    <scope>NUCLEOTIDE SEQUENCE</scope>
    <source>
        <strain evidence="1">CBS 315.58</strain>
    </source>
</reference>
<dbReference type="Pfam" id="PF13095">
    <property type="entry name" value="FTA2"/>
    <property type="match status" value="1"/>
</dbReference>
<dbReference type="AlphaFoldDB" id="A0AAN6X715"/>
<reference evidence="1" key="2">
    <citation type="submission" date="2023-05" db="EMBL/GenBank/DDBJ databases">
        <authorList>
            <consortium name="Lawrence Berkeley National Laboratory"/>
            <person name="Steindorff A."/>
            <person name="Hensen N."/>
            <person name="Bonometti L."/>
            <person name="Westerberg I."/>
            <person name="Brannstrom I.O."/>
            <person name="Guillou S."/>
            <person name="Cros-Aarteil S."/>
            <person name="Calhoun S."/>
            <person name="Haridas S."/>
            <person name="Kuo A."/>
            <person name="Mondo S."/>
            <person name="Pangilinan J."/>
            <person name="Riley R."/>
            <person name="Labutti K."/>
            <person name="Andreopoulos B."/>
            <person name="Lipzen A."/>
            <person name="Chen C."/>
            <person name="Yanf M."/>
            <person name="Daum C."/>
            <person name="Ng V."/>
            <person name="Clum A."/>
            <person name="Ohm R."/>
            <person name="Martin F."/>
            <person name="Silar P."/>
            <person name="Natvig D."/>
            <person name="Lalanne C."/>
            <person name="Gautier V."/>
            <person name="Ament-Velasquez S.L."/>
            <person name="Kruys A."/>
            <person name="Hutchinson M.I."/>
            <person name="Powell A.J."/>
            <person name="Barry K."/>
            <person name="Miller A.N."/>
            <person name="Grigoriev I.V."/>
            <person name="Debuchy R."/>
            <person name="Gladieux P."/>
            <person name="Thoren M.H."/>
            <person name="Johannesson H."/>
        </authorList>
    </citation>
    <scope>NUCLEOTIDE SEQUENCE</scope>
    <source>
        <strain evidence="1">CBS 315.58</strain>
    </source>
</reference>
<evidence type="ECO:0000313" key="2">
    <source>
        <dbReference type="Proteomes" id="UP001303160"/>
    </source>
</evidence>
<evidence type="ECO:0000313" key="1">
    <source>
        <dbReference type="EMBL" id="KAK4194623.1"/>
    </source>
</evidence>
<name>A0AAN6X715_9PEZI</name>
<accession>A0AAN6X715</accession>
<gene>
    <name evidence="1" type="ORF">QBC40DRAFT_290411</name>
</gene>
<proteinExistence type="predicted"/>
<sequence>MTTTAKPQLPAVPGPKLAPFTPTAHANVKFLENLGHAKDKDGFVWKVEIEDKGTFALKLFPFMHWVTLRDSWAVYLARPLQTSQLYYDYLSPFNAECRAYGRLKQENREDLAVKAFGYLDLTPEQEADITQRMLDDGWESESLSDDDEETDPSLGHPMWNRYKYDRDQPIKAIVKELVVDEDGGSAVGFTPDDISQMWEDLQGLQRLGILVRDIHLRNYVAAKLVDFGRAWTMFHPCLDQIHPYYLKREREADLFAFQELLIDYWYNEEVATELEWPKGYTEARDDVEKFGIDPRDYDWRKWEESREDADAYVALGLYGDKKPWDSDDEAED</sequence>
<dbReference type="Proteomes" id="UP001303160">
    <property type="component" value="Unassembled WGS sequence"/>
</dbReference>
<organism evidence="1 2">
    <name type="scientific">Triangularia verruculosa</name>
    <dbReference type="NCBI Taxonomy" id="2587418"/>
    <lineage>
        <taxon>Eukaryota</taxon>
        <taxon>Fungi</taxon>
        <taxon>Dikarya</taxon>
        <taxon>Ascomycota</taxon>
        <taxon>Pezizomycotina</taxon>
        <taxon>Sordariomycetes</taxon>
        <taxon>Sordariomycetidae</taxon>
        <taxon>Sordariales</taxon>
        <taxon>Podosporaceae</taxon>
        <taxon>Triangularia</taxon>
    </lineage>
</organism>
<protein>
    <submittedName>
        <fullName evidence="1">Kinetochore Sim4 complex subunit FTA2-domain-containing protein</fullName>
    </submittedName>
</protein>
<keyword evidence="2" id="KW-1185">Reference proteome</keyword>